<keyword evidence="5" id="KW-0698">rRNA processing</keyword>
<keyword evidence="6 13" id="KW-0507">mRNA processing</keyword>
<dbReference type="SUPFAM" id="SSF50182">
    <property type="entry name" value="Sm-like ribonucleoproteins"/>
    <property type="match status" value="1"/>
</dbReference>
<dbReference type="GO" id="GO:0005732">
    <property type="term" value="C:sno(s)RNA-containing ribonucleoprotein complex"/>
    <property type="evidence" value="ECO:0007669"/>
    <property type="project" value="TreeGrafter"/>
</dbReference>
<keyword evidence="9 13" id="KW-0694">RNA-binding</keyword>
<dbReference type="InterPro" id="IPR016487">
    <property type="entry name" value="Lsm6/sSmF"/>
</dbReference>
<dbReference type="AlphaFoldDB" id="A0AAV9Y3E5"/>
<comment type="caution">
    <text evidence="16">The sequence shown here is derived from an EMBL/GenBank/DDBJ whole genome shotgun (WGS) entry which is preliminary data.</text>
</comment>
<dbReference type="InterPro" id="IPR001163">
    <property type="entry name" value="Sm_dom_euk/arc"/>
</dbReference>
<keyword evidence="12 13" id="KW-0687">Ribonucleoprotein</keyword>
<evidence type="ECO:0000256" key="1">
    <source>
        <dbReference type="ARBA" id="ARBA00004123"/>
    </source>
</evidence>
<evidence type="ECO:0000256" key="14">
    <source>
        <dbReference type="SAM" id="MobiDB-lite"/>
    </source>
</evidence>
<dbReference type="Gene3D" id="2.30.30.100">
    <property type="match status" value="1"/>
</dbReference>
<dbReference type="GO" id="GO:0046540">
    <property type="term" value="C:U4/U6 x U5 tri-snRNP complex"/>
    <property type="evidence" value="ECO:0007669"/>
    <property type="project" value="TreeGrafter"/>
</dbReference>
<evidence type="ECO:0000256" key="12">
    <source>
        <dbReference type="ARBA" id="ARBA00023274"/>
    </source>
</evidence>
<dbReference type="GO" id="GO:0005688">
    <property type="term" value="C:U6 snRNP"/>
    <property type="evidence" value="ECO:0007669"/>
    <property type="project" value="TreeGrafter"/>
</dbReference>
<dbReference type="GO" id="GO:0008033">
    <property type="term" value="P:tRNA processing"/>
    <property type="evidence" value="ECO:0007669"/>
    <property type="project" value="UniProtKB-KW"/>
</dbReference>
<dbReference type="InterPro" id="IPR010920">
    <property type="entry name" value="LSM_dom_sf"/>
</dbReference>
<keyword evidence="10 13" id="KW-0508">mRNA splicing</keyword>
<dbReference type="PANTHER" id="PTHR11021:SF1">
    <property type="entry name" value="U6 SNRNA-ASSOCIATED SM-LIKE PROTEIN LSM6"/>
    <property type="match status" value="1"/>
</dbReference>
<dbReference type="GO" id="GO:0000932">
    <property type="term" value="C:P-body"/>
    <property type="evidence" value="ECO:0007669"/>
    <property type="project" value="TreeGrafter"/>
</dbReference>
<protein>
    <submittedName>
        <fullName evidence="16">Sm F</fullName>
    </submittedName>
</protein>
<evidence type="ECO:0000259" key="15">
    <source>
        <dbReference type="PROSITE" id="PS52002"/>
    </source>
</evidence>
<dbReference type="GO" id="GO:0003723">
    <property type="term" value="F:RNA binding"/>
    <property type="evidence" value="ECO:0007669"/>
    <property type="project" value="UniProtKB-UniRule"/>
</dbReference>
<feature type="region of interest" description="Disordered" evidence="14">
    <location>
        <begin position="1"/>
        <end position="23"/>
    </location>
</feature>
<comment type="subcellular location">
    <subcellularLocation>
        <location evidence="2">Cytoplasm</location>
    </subcellularLocation>
    <subcellularLocation>
        <location evidence="1 13">Nucleus</location>
    </subcellularLocation>
</comment>
<evidence type="ECO:0000256" key="5">
    <source>
        <dbReference type="ARBA" id="ARBA00022552"/>
    </source>
</evidence>
<evidence type="ECO:0000256" key="3">
    <source>
        <dbReference type="ARBA" id="ARBA00007927"/>
    </source>
</evidence>
<dbReference type="InterPro" id="IPR047575">
    <property type="entry name" value="Sm"/>
</dbReference>
<name>A0AAV9Y3E5_9CRYT</name>
<keyword evidence="17" id="KW-1185">Reference proteome</keyword>
<dbReference type="GO" id="GO:0000398">
    <property type="term" value="P:mRNA splicing, via spliceosome"/>
    <property type="evidence" value="ECO:0007669"/>
    <property type="project" value="InterPro"/>
</dbReference>
<organism evidence="16 17">
    <name type="scientific">Cryptosporidium xiaoi</name>
    <dbReference type="NCBI Taxonomy" id="659607"/>
    <lineage>
        <taxon>Eukaryota</taxon>
        <taxon>Sar</taxon>
        <taxon>Alveolata</taxon>
        <taxon>Apicomplexa</taxon>
        <taxon>Conoidasida</taxon>
        <taxon>Coccidia</taxon>
        <taxon>Eucoccidiorida</taxon>
        <taxon>Eimeriorina</taxon>
        <taxon>Cryptosporidiidae</taxon>
        <taxon>Cryptosporidium</taxon>
    </lineage>
</organism>
<dbReference type="GO" id="GO:0005681">
    <property type="term" value="C:spliceosomal complex"/>
    <property type="evidence" value="ECO:0007669"/>
    <property type="project" value="UniProtKB-KW"/>
</dbReference>
<evidence type="ECO:0000256" key="2">
    <source>
        <dbReference type="ARBA" id="ARBA00004496"/>
    </source>
</evidence>
<comment type="similarity">
    <text evidence="3 13">Belongs to the snRNP Sm proteins family. SmF/LSm6 subfamily.</text>
</comment>
<evidence type="ECO:0000256" key="9">
    <source>
        <dbReference type="ARBA" id="ARBA00022884"/>
    </source>
</evidence>
<evidence type="ECO:0000256" key="6">
    <source>
        <dbReference type="ARBA" id="ARBA00022664"/>
    </source>
</evidence>
<sequence length="94" mass="10335">MTGIQEGDSDRNNKNVAKTAKKSPSDFLRKVIGNQVVVRLNSGVDYKGLLACLDDRMNIAMENTEEYVDGSFVENLGDTFIRGNNVLYISASDS</sequence>
<keyword evidence="7" id="KW-0819">tRNA processing</keyword>
<evidence type="ECO:0000256" key="11">
    <source>
        <dbReference type="ARBA" id="ARBA00023242"/>
    </source>
</evidence>
<evidence type="ECO:0000256" key="7">
    <source>
        <dbReference type="ARBA" id="ARBA00022694"/>
    </source>
</evidence>
<dbReference type="PROSITE" id="PS52002">
    <property type="entry name" value="SM"/>
    <property type="match status" value="1"/>
</dbReference>
<accession>A0AAV9Y3E5</accession>
<evidence type="ECO:0000256" key="4">
    <source>
        <dbReference type="ARBA" id="ARBA00022490"/>
    </source>
</evidence>
<evidence type="ECO:0000256" key="10">
    <source>
        <dbReference type="ARBA" id="ARBA00023187"/>
    </source>
</evidence>
<evidence type="ECO:0000313" key="16">
    <source>
        <dbReference type="EMBL" id="KAK6590450.1"/>
    </source>
</evidence>
<keyword evidence="11 13" id="KW-0539">Nucleus</keyword>
<gene>
    <name evidence="16" type="ORF">RS030_152268</name>
</gene>
<feature type="domain" description="Sm" evidence="15">
    <location>
        <begin position="23"/>
        <end position="94"/>
    </location>
</feature>
<evidence type="ECO:0000313" key="17">
    <source>
        <dbReference type="Proteomes" id="UP001311799"/>
    </source>
</evidence>
<dbReference type="FunFam" id="2.30.30.100:FF:000044">
    <property type="entry name" value="Probable U6 snRNA-associated Sm-like protein LSm6"/>
    <property type="match status" value="1"/>
</dbReference>
<dbReference type="Proteomes" id="UP001311799">
    <property type="component" value="Unassembled WGS sequence"/>
</dbReference>
<keyword evidence="8 13" id="KW-0747">Spliceosome</keyword>
<proteinExistence type="inferred from homology"/>
<evidence type="ECO:0000256" key="13">
    <source>
        <dbReference type="PIRNR" id="PIRNR006609"/>
    </source>
</evidence>
<evidence type="ECO:0000256" key="8">
    <source>
        <dbReference type="ARBA" id="ARBA00022728"/>
    </source>
</evidence>
<dbReference type="Pfam" id="PF01423">
    <property type="entry name" value="LSM"/>
    <property type="match status" value="1"/>
</dbReference>
<dbReference type="GO" id="GO:0030490">
    <property type="term" value="P:maturation of SSU-rRNA"/>
    <property type="evidence" value="ECO:0007669"/>
    <property type="project" value="TreeGrafter"/>
</dbReference>
<dbReference type="PANTHER" id="PTHR11021">
    <property type="entry name" value="SMALL NUCLEAR RIBONUCLEOPROTEIN F SNRNP-F"/>
    <property type="match status" value="1"/>
</dbReference>
<dbReference type="EMBL" id="JAWDEY010000006">
    <property type="protein sequence ID" value="KAK6590450.1"/>
    <property type="molecule type" value="Genomic_DNA"/>
</dbReference>
<reference evidence="16 17" key="1">
    <citation type="submission" date="2023-10" db="EMBL/GenBank/DDBJ databases">
        <title>Comparative genomics analysis reveals potential genetic determinants of host preference in Cryptosporidium xiaoi.</title>
        <authorList>
            <person name="Xiao L."/>
            <person name="Li J."/>
        </authorList>
    </citation>
    <scope>NUCLEOTIDE SEQUENCE [LARGE SCALE GENOMIC DNA]</scope>
    <source>
        <strain evidence="16 17">52996</strain>
    </source>
</reference>
<dbReference type="CDD" id="cd01726">
    <property type="entry name" value="LSm6"/>
    <property type="match status" value="1"/>
</dbReference>
<dbReference type="SMART" id="SM00651">
    <property type="entry name" value="Sm"/>
    <property type="match status" value="1"/>
</dbReference>
<dbReference type="GO" id="GO:0005730">
    <property type="term" value="C:nucleolus"/>
    <property type="evidence" value="ECO:0007669"/>
    <property type="project" value="TreeGrafter"/>
</dbReference>
<keyword evidence="4" id="KW-0963">Cytoplasm</keyword>